<dbReference type="EMBL" id="CP097320">
    <property type="protein sequence ID" value="UQX13265.1"/>
    <property type="molecule type" value="Genomic_DNA"/>
</dbReference>
<proteinExistence type="predicted"/>
<organism evidence="1 2">
    <name type="scientific">Candidatus Mycobacterium methanotrophicum</name>
    <dbReference type="NCBI Taxonomy" id="2943498"/>
    <lineage>
        <taxon>Bacteria</taxon>
        <taxon>Bacillati</taxon>
        <taxon>Actinomycetota</taxon>
        <taxon>Actinomycetes</taxon>
        <taxon>Mycobacteriales</taxon>
        <taxon>Mycobacteriaceae</taxon>
        <taxon>Mycobacterium</taxon>
    </lineage>
</organism>
<accession>A0ABY4QQH1</accession>
<sequence>MIGAAALAGCGSGQLSQTASQESAVNGTHGRVNDVTLRDVRIQAQQSTDFLRPGTTVDLVLVAINQSPDVADKLVGISSDIGKVTVTGNPTLPVGGTLFVGTASGQNPKATTVVDAVEAADSVKATVSLDKPITNGLNYNFTFNFEKAGSVSLAVPISAPEGRPLSAERP</sequence>
<evidence type="ECO:0008006" key="3">
    <source>
        <dbReference type="Google" id="ProtNLM"/>
    </source>
</evidence>
<reference evidence="1" key="1">
    <citation type="submission" date="2022-05" db="EMBL/GenBank/DDBJ databases">
        <title>A methanotrophic Mycobacterium dominates a cave microbial ecosystem.</title>
        <authorList>
            <person name="Van Spanning R.J.M."/>
            <person name="Guan Q."/>
            <person name="Melkonian C."/>
            <person name="Gallant J."/>
            <person name="Polerecky L."/>
            <person name="Flot J.-F."/>
            <person name="Brandt B.W."/>
            <person name="Braster M."/>
            <person name="Iturbe Espinoza P."/>
            <person name="Aerts J."/>
            <person name="Meima-Franke M."/>
            <person name="Piersma S.R."/>
            <person name="Bunduc C."/>
            <person name="Ummels R."/>
            <person name="Pain A."/>
            <person name="Fleming E.J."/>
            <person name="van der Wel N."/>
            <person name="Gherman V.D."/>
            <person name="Sarbu S.M."/>
            <person name="Bodelier P.L.E."/>
            <person name="Bitter W."/>
        </authorList>
    </citation>
    <scope>NUCLEOTIDE SEQUENCE</scope>
    <source>
        <strain evidence="1">Sulfur Cave</strain>
    </source>
</reference>
<dbReference type="InterPro" id="IPR007410">
    <property type="entry name" value="LpqE-like"/>
</dbReference>
<name>A0ABY4QQH1_9MYCO</name>
<protein>
    <recommendedName>
        <fullName evidence="3">Lipoprotein LpqE</fullName>
    </recommendedName>
</protein>
<dbReference type="Pfam" id="PF04314">
    <property type="entry name" value="PCuAC"/>
    <property type="match status" value="1"/>
</dbReference>
<evidence type="ECO:0000313" key="2">
    <source>
        <dbReference type="Proteomes" id="UP001056610"/>
    </source>
</evidence>
<keyword evidence="2" id="KW-1185">Reference proteome</keyword>
<gene>
    <name evidence="1" type="ORF">M5I08_21635</name>
</gene>
<dbReference type="Proteomes" id="UP001056610">
    <property type="component" value="Chromosome"/>
</dbReference>
<evidence type="ECO:0000313" key="1">
    <source>
        <dbReference type="EMBL" id="UQX13265.1"/>
    </source>
</evidence>